<feature type="region of interest" description="Disordered" evidence="4">
    <location>
        <begin position="123"/>
        <end position="157"/>
    </location>
</feature>
<dbReference type="Pfam" id="PF01168">
    <property type="entry name" value="Ala_racemase_N"/>
    <property type="match status" value="1"/>
</dbReference>
<dbReference type="EMBL" id="CP002801">
    <property type="protein sequence ID" value="AEH10384.1"/>
    <property type="molecule type" value="Genomic_DNA"/>
</dbReference>
<dbReference type="RefSeq" id="WP_013874284.1">
    <property type="nucleotide sequence ID" value="NC_015656.1"/>
</dbReference>
<dbReference type="PANTHER" id="PTHR10146:SF14">
    <property type="entry name" value="PYRIDOXAL PHOSPHATE HOMEOSTASIS PROTEIN"/>
    <property type="match status" value="1"/>
</dbReference>
<comment type="similarity">
    <text evidence="2 3">Belongs to the pyridoxal phosphate-binding protein YggS/PROSC family.</text>
</comment>
<dbReference type="eggNOG" id="COG0325">
    <property type="taxonomic scope" value="Bacteria"/>
</dbReference>
<proteinExistence type="inferred from homology"/>
<evidence type="ECO:0000313" key="7">
    <source>
        <dbReference type="Proteomes" id="UP000001549"/>
    </source>
</evidence>
<accession>F8B652</accession>
<reference evidence="6 7" key="1">
    <citation type="submission" date="2011-05" db="EMBL/GenBank/DDBJ databases">
        <title>Complete sequence of chromosome of Frankia symbiont of Datisca glomerata.</title>
        <authorList>
            <consortium name="US DOE Joint Genome Institute"/>
            <person name="Lucas S."/>
            <person name="Han J."/>
            <person name="Lapidus A."/>
            <person name="Cheng J.-F."/>
            <person name="Goodwin L."/>
            <person name="Pitluck S."/>
            <person name="Peters L."/>
            <person name="Mikhailova N."/>
            <person name="Chertkov O."/>
            <person name="Teshima H."/>
            <person name="Han C."/>
            <person name="Tapia R."/>
            <person name="Land M."/>
            <person name="Hauser L."/>
            <person name="Kyrpides N."/>
            <person name="Ivanova N."/>
            <person name="Pagani I."/>
            <person name="Berry A."/>
            <person name="Pawlowski K."/>
            <person name="Persson T."/>
            <person name="Vanden Heuvel B."/>
            <person name="Benson D."/>
            <person name="Woyke T."/>
        </authorList>
    </citation>
    <scope>NUCLEOTIDE SEQUENCE [LARGE SCALE GENOMIC DNA]</scope>
    <source>
        <strain evidence="7">4085684</strain>
    </source>
</reference>
<organism evidence="6 7">
    <name type="scientific">Candidatus Protofrankia datiscae</name>
    <dbReference type="NCBI Taxonomy" id="2716812"/>
    <lineage>
        <taxon>Bacteria</taxon>
        <taxon>Bacillati</taxon>
        <taxon>Actinomycetota</taxon>
        <taxon>Actinomycetes</taxon>
        <taxon>Frankiales</taxon>
        <taxon>Frankiaceae</taxon>
        <taxon>Protofrankia</taxon>
    </lineage>
</organism>
<keyword evidence="7" id="KW-1185">Reference proteome</keyword>
<evidence type="ECO:0000259" key="5">
    <source>
        <dbReference type="Pfam" id="PF01168"/>
    </source>
</evidence>
<feature type="domain" description="Alanine racemase N-terminal" evidence="5">
    <location>
        <begin position="49"/>
        <end position="316"/>
    </location>
</feature>
<comment type="function">
    <text evidence="2">Pyridoxal 5'-phosphate (PLP)-binding protein, which is involved in PLP homeostasis.</text>
</comment>
<gene>
    <name evidence="6" type="ordered locus">FsymDg_3072</name>
</gene>
<dbReference type="KEGG" id="fsy:FsymDg_3072"/>
<evidence type="ECO:0000256" key="2">
    <source>
        <dbReference type="HAMAP-Rule" id="MF_02087"/>
    </source>
</evidence>
<dbReference type="Proteomes" id="UP000001549">
    <property type="component" value="Chromosome"/>
</dbReference>
<evidence type="ECO:0000256" key="4">
    <source>
        <dbReference type="SAM" id="MobiDB-lite"/>
    </source>
</evidence>
<feature type="compositionally biased region" description="Low complexity" evidence="4">
    <location>
        <begin position="10"/>
        <end position="35"/>
    </location>
</feature>
<dbReference type="AlphaFoldDB" id="F8B652"/>
<dbReference type="SUPFAM" id="SSF51419">
    <property type="entry name" value="PLP-binding barrel"/>
    <property type="match status" value="2"/>
</dbReference>
<evidence type="ECO:0000313" key="6">
    <source>
        <dbReference type="EMBL" id="AEH10384.1"/>
    </source>
</evidence>
<dbReference type="STRING" id="656024.FsymDg_3072"/>
<dbReference type="PANTHER" id="PTHR10146">
    <property type="entry name" value="PROLINE SYNTHETASE CO-TRANSCRIBED BACTERIAL HOMOLOG PROTEIN"/>
    <property type="match status" value="1"/>
</dbReference>
<name>F8B652_9ACTN</name>
<dbReference type="GO" id="GO:0030170">
    <property type="term" value="F:pyridoxal phosphate binding"/>
    <property type="evidence" value="ECO:0007669"/>
    <property type="project" value="UniProtKB-UniRule"/>
</dbReference>
<dbReference type="InterPro" id="IPR029066">
    <property type="entry name" value="PLP-binding_barrel"/>
</dbReference>
<feature type="region of interest" description="Disordered" evidence="4">
    <location>
        <begin position="1"/>
        <end position="36"/>
    </location>
</feature>
<feature type="modified residue" description="N6-(pyridoxal phosphate)lysine" evidence="2">
    <location>
        <position position="74"/>
    </location>
</feature>
<dbReference type="Gene3D" id="3.20.20.10">
    <property type="entry name" value="Alanine racemase"/>
    <property type="match status" value="1"/>
</dbReference>
<dbReference type="InterPro" id="IPR001608">
    <property type="entry name" value="Ala_racemase_N"/>
</dbReference>
<evidence type="ECO:0000256" key="1">
    <source>
        <dbReference type="ARBA" id="ARBA00022898"/>
    </source>
</evidence>
<dbReference type="InterPro" id="IPR011078">
    <property type="entry name" value="PyrdxlP_homeostasis"/>
</dbReference>
<protein>
    <recommendedName>
        <fullName evidence="2">Pyridoxal phosphate homeostasis protein</fullName>
        <shortName evidence="2">PLP homeostasis protein</shortName>
    </recommendedName>
</protein>
<dbReference type="HOGENOM" id="CLU_059988_0_0_11"/>
<keyword evidence="1 2" id="KW-0663">Pyridoxal phosphate</keyword>
<dbReference type="HAMAP" id="MF_02087">
    <property type="entry name" value="PLP_homeostasis"/>
    <property type="match status" value="1"/>
</dbReference>
<evidence type="ECO:0000256" key="3">
    <source>
        <dbReference type="RuleBase" id="RU004514"/>
    </source>
</evidence>
<dbReference type="PROSITE" id="PS01211">
    <property type="entry name" value="UPF0001"/>
    <property type="match status" value="1"/>
</dbReference>
<sequence>MAGGTGRRTGGATVRAGPVTAAPAAGGPAVSGPAAARRREELWRNLADVRARIAAAATAAGRQADELTLIAVSKNWPASDVVLLAGSGVTHFAENREQEARAKVAAVTKYLVAHESCRELDSEVSSAWRPSAPQTAPEGDDGQPPRPDPAAAPAAGPGASFGSWPCWHFVGQLQRNKARPVARWAGWVQSVDRAPLVNALAAGALAHDREIVVCLQVSLDPPGCDTGRGGARPADVLALGDLVAASRGLVLAGVMGVAPRGLPARPAFARLREVSWMLRREHPEASVISAGMSADFPDAVAEGATHLRIGTALFGPRRAVP</sequence>